<dbReference type="InterPro" id="IPR043129">
    <property type="entry name" value="ATPase_NBD"/>
</dbReference>
<dbReference type="PANTHER" id="PTHR11937">
    <property type="entry name" value="ACTIN"/>
    <property type="match status" value="1"/>
</dbReference>
<dbReference type="FunFam" id="3.30.420.40:FF:000058">
    <property type="entry name" value="Putative actin-related protein 5"/>
    <property type="match status" value="1"/>
</dbReference>
<organism evidence="4 5">
    <name type="scientific">Massariosphaeria phaeospora</name>
    <dbReference type="NCBI Taxonomy" id="100035"/>
    <lineage>
        <taxon>Eukaryota</taxon>
        <taxon>Fungi</taxon>
        <taxon>Dikarya</taxon>
        <taxon>Ascomycota</taxon>
        <taxon>Pezizomycotina</taxon>
        <taxon>Dothideomycetes</taxon>
        <taxon>Pleosporomycetidae</taxon>
        <taxon>Pleosporales</taxon>
        <taxon>Pleosporales incertae sedis</taxon>
        <taxon>Massariosphaeria</taxon>
    </lineage>
</organism>
<evidence type="ECO:0008006" key="6">
    <source>
        <dbReference type="Google" id="ProtNLM"/>
    </source>
</evidence>
<dbReference type="EMBL" id="JAADJZ010000030">
    <property type="protein sequence ID" value="KAF2866004.1"/>
    <property type="molecule type" value="Genomic_DNA"/>
</dbReference>
<dbReference type="AlphaFoldDB" id="A0A7C8MCK4"/>
<evidence type="ECO:0000256" key="3">
    <source>
        <dbReference type="SAM" id="MobiDB-lite"/>
    </source>
</evidence>
<sequence length="753" mass="85397">MAPSATSDMPPPSGRNSPRPAPTKIWNVSEPPFEGFKPIDTEGYAHSNRETAIVIDNGSSSVRAGWSFDSKPRIALPPLMARYRDRKLNRTFTFVGSDIYSDGTARGQSKNVYEPGSNIVNNWDVMEGVLDYCFIKLGVDGRNGSIDRPIVMTEPVANLGYSRKTMSEILFECYGAPSVAYGIDSLFSYSYNGGRHGLVVSSSHTSTHLIPVVDSKALLSQTTRLNWGRFQSAEYLLKLLRLKYPSFPGKISDPQAEELVREHCYLSQNYEEELTHFLDWTGLEDRDHTIQFPYVEQVIVQKTEEELAIAAEKRKEGGRRLQEQAAKMRLEKLKRKEEELEYYQQLQEQLQNTTKKEVKRILESNDFDEESQLEKRVRELEKSIKKARNKDLGEVEEEQQEVPTFPLLEVADDQLDEDGIKQKRLQRLMKSNYDARQRAKIEKEKERSRQAEEQRLDDERRHNDFEGWVTDRRIARQAIVSKIKDRERLKAELGNRKSLANQLRMKSIANLAADTPAKKRRRGGGDDDTFGADDADWGVYRTIATGEGSDDDEEEDLGKSLRDVEAILLRHDPSFTADSTREAQSDWTKSVLHAFVHGPYAFDAGDQRQAHQLHLNVERIRVPEVVFQPAIAGLDQAGLVEIAASILNERLAGATATAAARRDDVLRDVFLTGGNTLFQGFEQRLRSELRAVVPAEREVRVRRAGDAVLDAWRGAARWAAGEEGRRAWVSRAEWVEMGSEYLKEHGLGNQVGV</sequence>
<evidence type="ECO:0000256" key="1">
    <source>
        <dbReference type="RuleBase" id="RU000487"/>
    </source>
</evidence>
<protein>
    <recommendedName>
        <fullName evidence="6">Actin-like ATPase domain-containing protein</fullName>
    </recommendedName>
</protein>
<keyword evidence="2" id="KW-0175">Coiled coil</keyword>
<proteinExistence type="inferred from homology"/>
<evidence type="ECO:0000256" key="2">
    <source>
        <dbReference type="SAM" id="Coils"/>
    </source>
</evidence>
<feature type="coiled-coil region" evidence="2">
    <location>
        <begin position="333"/>
        <end position="390"/>
    </location>
</feature>
<dbReference type="SMART" id="SM00268">
    <property type="entry name" value="ACTIN"/>
    <property type="match status" value="1"/>
</dbReference>
<reference evidence="4 5" key="1">
    <citation type="submission" date="2020-01" db="EMBL/GenBank/DDBJ databases">
        <authorList>
            <consortium name="DOE Joint Genome Institute"/>
            <person name="Haridas S."/>
            <person name="Albert R."/>
            <person name="Binder M."/>
            <person name="Bloem J."/>
            <person name="Labutti K."/>
            <person name="Salamov A."/>
            <person name="Andreopoulos B."/>
            <person name="Baker S.E."/>
            <person name="Barry K."/>
            <person name="Bills G."/>
            <person name="Bluhm B.H."/>
            <person name="Cannon C."/>
            <person name="Castanera R."/>
            <person name="Culley D.E."/>
            <person name="Daum C."/>
            <person name="Ezra D."/>
            <person name="Gonzalez J.B."/>
            <person name="Henrissat B."/>
            <person name="Kuo A."/>
            <person name="Liang C."/>
            <person name="Lipzen A."/>
            <person name="Lutzoni F."/>
            <person name="Magnuson J."/>
            <person name="Mondo S."/>
            <person name="Nolan M."/>
            <person name="Ohm R."/>
            <person name="Pangilinan J."/>
            <person name="Park H.-J.H."/>
            <person name="Ramirez L."/>
            <person name="Alfaro M."/>
            <person name="Sun H."/>
            <person name="Tritt A."/>
            <person name="Yoshinaga Y."/>
            <person name="Zwiers L.-H.L."/>
            <person name="Turgeon B.G."/>
            <person name="Goodwin S.B."/>
            <person name="Spatafora J.W."/>
            <person name="Crous P.W."/>
            <person name="Grigoriev I.V."/>
        </authorList>
    </citation>
    <scope>NUCLEOTIDE SEQUENCE [LARGE SCALE GENOMIC DNA]</scope>
    <source>
        <strain evidence="4 5">CBS 611.86</strain>
    </source>
</reference>
<dbReference type="Pfam" id="PF00022">
    <property type="entry name" value="Actin"/>
    <property type="match status" value="2"/>
</dbReference>
<evidence type="ECO:0000313" key="4">
    <source>
        <dbReference type="EMBL" id="KAF2866004.1"/>
    </source>
</evidence>
<dbReference type="Gene3D" id="3.30.420.40">
    <property type="match status" value="2"/>
</dbReference>
<dbReference type="CDD" id="cd10211">
    <property type="entry name" value="ASKHA_NBD_Arp5"/>
    <property type="match status" value="1"/>
</dbReference>
<comment type="similarity">
    <text evidence="1">Belongs to the actin family.</text>
</comment>
<dbReference type="InterPro" id="IPR004000">
    <property type="entry name" value="Actin"/>
</dbReference>
<evidence type="ECO:0000313" key="5">
    <source>
        <dbReference type="Proteomes" id="UP000481861"/>
    </source>
</evidence>
<gene>
    <name evidence="4" type="ORF">BDV95DRAFT_612238</name>
</gene>
<keyword evidence="5" id="KW-1185">Reference proteome</keyword>
<dbReference type="SUPFAM" id="SSF53067">
    <property type="entry name" value="Actin-like ATPase domain"/>
    <property type="match status" value="2"/>
</dbReference>
<comment type="caution">
    <text evidence="4">The sequence shown here is derived from an EMBL/GenBank/DDBJ whole genome shotgun (WGS) entry which is preliminary data.</text>
</comment>
<feature type="region of interest" description="Disordered" evidence="3">
    <location>
        <begin position="434"/>
        <end position="458"/>
    </location>
</feature>
<dbReference type="OrthoDB" id="7340501at2759"/>
<name>A0A7C8MCK4_9PLEO</name>
<feature type="region of interest" description="Disordered" evidence="3">
    <location>
        <begin position="1"/>
        <end position="24"/>
    </location>
</feature>
<accession>A0A7C8MCK4</accession>
<dbReference type="FunFam" id="3.30.420.40:FF:000139">
    <property type="entry name" value="Chromatin remodeling complex subunit (Arp5)"/>
    <property type="match status" value="1"/>
</dbReference>
<dbReference type="FunFam" id="3.90.640.10:FF:000054">
    <property type="entry name" value="Actin-like ATPase domain-containing protein"/>
    <property type="match status" value="1"/>
</dbReference>
<dbReference type="Proteomes" id="UP000481861">
    <property type="component" value="Unassembled WGS sequence"/>
</dbReference>